<dbReference type="Proteomes" id="UP000521676">
    <property type="component" value="Unassembled WGS sequence"/>
</dbReference>
<dbReference type="AlphaFoldDB" id="A0A8T7LZA4"/>
<dbReference type="PANTHER" id="PTHR43471:SF12">
    <property type="entry name" value="HYPOTHETICAL MEMBRANE PROTEIN, CONSERVED"/>
    <property type="match status" value="1"/>
</dbReference>
<evidence type="ECO:0000313" key="4">
    <source>
        <dbReference type="Proteomes" id="UP000521676"/>
    </source>
</evidence>
<dbReference type="EMBL" id="JACATZ010000001">
    <property type="protein sequence ID" value="NWJ44869.1"/>
    <property type="molecule type" value="Genomic_DNA"/>
</dbReference>
<proteinExistence type="predicted"/>
<evidence type="ECO:0000313" key="3">
    <source>
        <dbReference type="EMBL" id="WJW66751.1"/>
    </source>
</evidence>
<keyword evidence="1" id="KW-0472">Membrane</keyword>
<protein>
    <submittedName>
        <fullName evidence="2 3">ABC transporter permease</fullName>
    </submittedName>
</protein>
<evidence type="ECO:0000256" key="1">
    <source>
        <dbReference type="SAM" id="Phobius"/>
    </source>
</evidence>
<keyword evidence="1" id="KW-0812">Transmembrane</keyword>
<reference evidence="2 4" key="1">
    <citation type="submission" date="2020-06" db="EMBL/GenBank/DDBJ databases">
        <title>Anoxygenic phototrophic Chloroflexota member uses a Type I reaction center.</title>
        <authorList>
            <person name="Tsuji J.M."/>
            <person name="Shaw N.A."/>
            <person name="Nagashima S."/>
            <person name="Venkiteswaran J."/>
            <person name="Schiff S.L."/>
            <person name="Hanada S."/>
            <person name="Tank M."/>
            <person name="Neufeld J.D."/>
        </authorList>
    </citation>
    <scope>NUCLEOTIDE SEQUENCE [LARGE SCALE GENOMIC DNA]</scope>
    <source>
        <strain evidence="2">L227-S17</strain>
    </source>
</reference>
<sequence length="366" mass="41242">MANRASKLTNPFTGFWFRLRSNPIVLKELRGRMRNWRGTFNLALFTAALSFAGIMIYVLDNRNYAYYYNYNYNQNTVPNLGTDVIVAPIPDLYASYNNSEKGMWLLFALLVTQLVLITFLSPTFTAGAIAGEKERQTYDILLTTLLRPRDIIWGKLVSTQAYLCLMIVAALPVLSVVFLVGGVSLSQLFIGFGVCLLSTLLMGSIALYRSAASRTTARAFRSAFFFVIVLFLVIPGIGFLVESEVRNQYQGGTIYMQYGTSGYLPYVPPKWLQIFTNITYSFNPGLALGQSFNQLNQNSTNLFFYTDNTFNLPNRSLSLPMPWLTFTILALILIALFLWLATTRVKPLNLGLKISKRKNKQKKPGS</sequence>
<feature type="transmembrane region" description="Helical" evidence="1">
    <location>
        <begin position="103"/>
        <end position="130"/>
    </location>
</feature>
<accession>A0A8T7LZA4</accession>
<keyword evidence="1" id="KW-1133">Transmembrane helix</keyword>
<feature type="transmembrane region" description="Helical" evidence="1">
    <location>
        <begin position="161"/>
        <end position="182"/>
    </location>
</feature>
<name>A0A8T7LZA4_9CHLR</name>
<keyword evidence="5" id="KW-1185">Reference proteome</keyword>
<dbReference type="GO" id="GO:0140359">
    <property type="term" value="F:ABC-type transporter activity"/>
    <property type="evidence" value="ECO:0007669"/>
    <property type="project" value="InterPro"/>
</dbReference>
<reference evidence="3" key="2">
    <citation type="journal article" date="2024" name="Nature">
        <title>Anoxygenic phototroph of the Chloroflexota uses a type I reaction centre.</title>
        <authorList>
            <person name="Tsuji J.M."/>
            <person name="Shaw N.A."/>
            <person name="Nagashima S."/>
            <person name="Venkiteswaran J.J."/>
            <person name="Schiff S.L."/>
            <person name="Watanabe T."/>
            <person name="Fukui M."/>
            <person name="Hanada S."/>
            <person name="Tank M."/>
            <person name="Neufeld J.D."/>
        </authorList>
    </citation>
    <scope>NUCLEOTIDE SEQUENCE</scope>
    <source>
        <strain evidence="3">L227-S17</strain>
    </source>
</reference>
<organism evidence="2 4">
    <name type="scientific">Candidatus Chlorohelix allophototropha</name>
    <dbReference type="NCBI Taxonomy" id="3003348"/>
    <lineage>
        <taxon>Bacteria</taxon>
        <taxon>Bacillati</taxon>
        <taxon>Chloroflexota</taxon>
        <taxon>Chloroflexia</taxon>
        <taxon>Candidatus Chloroheliales</taxon>
        <taxon>Candidatus Chloroheliaceae</taxon>
        <taxon>Candidatus Chlorohelix</taxon>
    </lineage>
</organism>
<gene>
    <name evidence="2" type="ORF">HXX08_03235</name>
    <name evidence="3" type="ORF">OZ401_002566</name>
</gene>
<feature type="transmembrane region" description="Helical" evidence="1">
    <location>
        <begin position="40"/>
        <end position="59"/>
    </location>
</feature>
<evidence type="ECO:0000313" key="2">
    <source>
        <dbReference type="EMBL" id="NWJ44869.1"/>
    </source>
</evidence>
<dbReference type="EMBL" id="CP128399">
    <property type="protein sequence ID" value="WJW66751.1"/>
    <property type="molecule type" value="Genomic_DNA"/>
</dbReference>
<dbReference type="GO" id="GO:0005886">
    <property type="term" value="C:plasma membrane"/>
    <property type="evidence" value="ECO:0007669"/>
    <property type="project" value="UniProtKB-SubCell"/>
</dbReference>
<evidence type="ECO:0000313" key="5">
    <source>
        <dbReference type="Proteomes" id="UP001431572"/>
    </source>
</evidence>
<dbReference type="Pfam" id="PF12679">
    <property type="entry name" value="ABC2_membrane_2"/>
    <property type="match status" value="1"/>
</dbReference>
<dbReference type="PANTHER" id="PTHR43471">
    <property type="entry name" value="ABC TRANSPORTER PERMEASE"/>
    <property type="match status" value="1"/>
</dbReference>
<feature type="transmembrane region" description="Helical" evidence="1">
    <location>
        <begin position="220"/>
        <end position="241"/>
    </location>
</feature>
<feature type="transmembrane region" description="Helical" evidence="1">
    <location>
        <begin position="321"/>
        <end position="341"/>
    </location>
</feature>
<feature type="transmembrane region" description="Helical" evidence="1">
    <location>
        <begin position="188"/>
        <end position="208"/>
    </location>
</feature>
<dbReference type="Proteomes" id="UP001431572">
    <property type="component" value="Chromosome 1"/>
</dbReference>
<dbReference type="RefSeq" id="WP_341468643.1">
    <property type="nucleotide sequence ID" value="NZ_CP128399.1"/>
</dbReference>